<comment type="caution">
    <text evidence="2">The sequence shown here is derived from an EMBL/GenBank/DDBJ whole genome shotgun (WGS) entry which is preliminary data.</text>
</comment>
<dbReference type="EMBL" id="BARV01025730">
    <property type="protein sequence ID" value="GAI46246.1"/>
    <property type="molecule type" value="Genomic_DNA"/>
</dbReference>
<evidence type="ECO:0000259" key="1">
    <source>
        <dbReference type="Pfam" id="PF02754"/>
    </source>
</evidence>
<feature type="domain" description="Cysteine-rich" evidence="1">
    <location>
        <begin position="2"/>
        <end position="28"/>
    </location>
</feature>
<dbReference type="GO" id="GO:0016491">
    <property type="term" value="F:oxidoreductase activity"/>
    <property type="evidence" value="ECO:0007669"/>
    <property type="project" value="UniProtKB-ARBA"/>
</dbReference>
<evidence type="ECO:0000313" key="2">
    <source>
        <dbReference type="EMBL" id="GAI46246.1"/>
    </source>
</evidence>
<dbReference type="AlphaFoldDB" id="X1PUP1"/>
<organism evidence="2">
    <name type="scientific">marine sediment metagenome</name>
    <dbReference type="NCBI Taxonomy" id="412755"/>
    <lineage>
        <taxon>unclassified sequences</taxon>
        <taxon>metagenomes</taxon>
        <taxon>ecological metagenomes</taxon>
    </lineage>
</organism>
<name>X1PUP1_9ZZZZ</name>
<accession>X1PUP1</accession>
<proteinExistence type="predicted"/>
<gene>
    <name evidence="2" type="ORF">S06H3_41701</name>
</gene>
<sequence>SGKKKMEQIRDIEAKYVATACSNCKRQLG</sequence>
<dbReference type="Pfam" id="PF02754">
    <property type="entry name" value="CCG"/>
    <property type="match status" value="1"/>
</dbReference>
<reference evidence="2" key="1">
    <citation type="journal article" date="2014" name="Front. Microbiol.">
        <title>High frequency of phylogenetically diverse reductive dehalogenase-homologous genes in deep subseafloor sedimentary metagenomes.</title>
        <authorList>
            <person name="Kawai M."/>
            <person name="Futagami T."/>
            <person name="Toyoda A."/>
            <person name="Takaki Y."/>
            <person name="Nishi S."/>
            <person name="Hori S."/>
            <person name="Arai W."/>
            <person name="Tsubouchi T."/>
            <person name="Morono Y."/>
            <person name="Uchiyama I."/>
            <person name="Ito T."/>
            <person name="Fujiyama A."/>
            <person name="Inagaki F."/>
            <person name="Takami H."/>
        </authorList>
    </citation>
    <scope>NUCLEOTIDE SEQUENCE</scope>
    <source>
        <strain evidence="2">Expedition CK06-06</strain>
    </source>
</reference>
<protein>
    <recommendedName>
        <fullName evidence="1">Cysteine-rich domain-containing protein</fullName>
    </recommendedName>
</protein>
<dbReference type="InterPro" id="IPR004017">
    <property type="entry name" value="Cys_rich_dom"/>
</dbReference>
<feature type="non-terminal residue" evidence="2">
    <location>
        <position position="1"/>
    </location>
</feature>